<evidence type="ECO:0000256" key="1">
    <source>
        <dbReference type="SAM" id="MobiDB-lite"/>
    </source>
</evidence>
<proteinExistence type="predicted"/>
<dbReference type="HOGENOM" id="CLU_027591_0_0_1"/>
<accession>A0A0C2SYF7</accession>
<evidence type="ECO:0000313" key="3">
    <source>
        <dbReference type="Proteomes" id="UP000054549"/>
    </source>
</evidence>
<dbReference type="InParanoid" id="A0A0C2SYF7"/>
<feature type="region of interest" description="Disordered" evidence="1">
    <location>
        <begin position="174"/>
        <end position="199"/>
    </location>
</feature>
<dbReference type="OrthoDB" id="2585251at2759"/>
<gene>
    <name evidence="2" type="ORF">M378DRAFT_890351</name>
</gene>
<dbReference type="AlphaFoldDB" id="A0A0C2SYF7"/>
<sequence>MPLPPYGVRALARKAYSRFSLRPPGHVSGLLGAHSFSTARAAAPDVHGIFTHSQNILSRLFARLLAPNVRIPLPPSLSGRALHSSITRAPLGRAAVQQGFSYPVRNALGRPIGLGTFFPRAPQPVMRVSTTVGLGSARNFSSARPLFQNLVENVPIALRSLYEADMDKVKVPSKRFAGKRLPTSKTEQGQKGKERAQNPTAFNKVVPKQEELDHYFPSPAITVTTYLLVPLAPTPTFRMPLADPLVNNHVGEPTLLHPLAELGSIHMSHELHGLRVSSLFARLDNGDVWSKGVRCSAFSHGNGHVAGGEGACTVLKLEFVGWTCAEVKSVIGECGSGWCILHEEREDESMTLESDASSEDENETSLLDSSFIDPSQSLVLPTLDFHPSFADPSTRSDTSVTRDPWMEIDPCSSEYSGSTAGFDHVSQHSSSWSYGLSSQLLDRAHL</sequence>
<dbReference type="STRING" id="946122.A0A0C2SYF7"/>
<organism evidence="2 3">
    <name type="scientific">Amanita muscaria (strain Koide BX008)</name>
    <dbReference type="NCBI Taxonomy" id="946122"/>
    <lineage>
        <taxon>Eukaryota</taxon>
        <taxon>Fungi</taxon>
        <taxon>Dikarya</taxon>
        <taxon>Basidiomycota</taxon>
        <taxon>Agaricomycotina</taxon>
        <taxon>Agaricomycetes</taxon>
        <taxon>Agaricomycetidae</taxon>
        <taxon>Agaricales</taxon>
        <taxon>Pluteineae</taxon>
        <taxon>Amanitaceae</taxon>
        <taxon>Amanita</taxon>
    </lineage>
</organism>
<keyword evidence="3" id="KW-1185">Reference proteome</keyword>
<protein>
    <submittedName>
        <fullName evidence="2">Uncharacterized protein</fullName>
    </submittedName>
</protein>
<evidence type="ECO:0000313" key="2">
    <source>
        <dbReference type="EMBL" id="KIL68530.1"/>
    </source>
</evidence>
<dbReference type="Proteomes" id="UP000054549">
    <property type="component" value="Unassembled WGS sequence"/>
</dbReference>
<dbReference type="EMBL" id="KN818228">
    <property type="protein sequence ID" value="KIL68530.1"/>
    <property type="molecule type" value="Genomic_DNA"/>
</dbReference>
<name>A0A0C2SYF7_AMAMK</name>
<reference evidence="2 3" key="1">
    <citation type="submission" date="2014-04" db="EMBL/GenBank/DDBJ databases">
        <title>Evolutionary Origins and Diversification of the Mycorrhizal Mutualists.</title>
        <authorList>
            <consortium name="DOE Joint Genome Institute"/>
            <consortium name="Mycorrhizal Genomics Consortium"/>
            <person name="Kohler A."/>
            <person name="Kuo A."/>
            <person name="Nagy L.G."/>
            <person name="Floudas D."/>
            <person name="Copeland A."/>
            <person name="Barry K.W."/>
            <person name="Cichocki N."/>
            <person name="Veneault-Fourrey C."/>
            <person name="LaButti K."/>
            <person name="Lindquist E.A."/>
            <person name="Lipzen A."/>
            <person name="Lundell T."/>
            <person name="Morin E."/>
            <person name="Murat C."/>
            <person name="Riley R."/>
            <person name="Ohm R."/>
            <person name="Sun H."/>
            <person name="Tunlid A."/>
            <person name="Henrissat B."/>
            <person name="Grigoriev I.V."/>
            <person name="Hibbett D.S."/>
            <person name="Martin F."/>
        </authorList>
    </citation>
    <scope>NUCLEOTIDE SEQUENCE [LARGE SCALE GENOMIC DNA]</scope>
    <source>
        <strain evidence="2 3">Koide BX008</strain>
    </source>
</reference>